<accession>A0A6J5TAL3</accession>
<sequence length="86" mass="10130">MKIAALKVLLERDGNLGFYYDVVDDLIRFTMVDHLKDLANPEWDSFETPENKAELRKAFTKVLKFYTTKKEFEQHLKDIYVLEGGE</sequence>
<protein>
    <submittedName>
        <fullName evidence="1">Uncharacterized protein</fullName>
    </submittedName>
</protein>
<gene>
    <name evidence="1" type="ORF">UFOVP3_11</name>
</gene>
<name>A0A6J5TAL3_9CAUD</name>
<organism evidence="1">
    <name type="scientific">uncultured Caudovirales phage</name>
    <dbReference type="NCBI Taxonomy" id="2100421"/>
    <lineage>
        <taxon>Viruses</taxon>
        <taxon>Duplodnaviria</taxon>
        <taxon>Heunggongvirae</taxon>
        <taxon>Uroviricota</taxon>
        <taxon>Caudoviricetes</taxon>
        <taxon>Peduoviridae</taxon>
        <taxon>Maltschvirus</taxon>
        <taxon>Maltschvirus maltsch</taxon>
    </lineage>
</organism>
<proteinExistence type="predicted"/>
<reference evidence="1" key="1">
    <citation type="submission" date="2020-05" db="EMBL/GenBank/DDBJ databases">
        <authorList>
            <person name="Chiriac C."/>
            <person name="Salcher M."/>
            <person name="Ghai R."/>
            <person name="Kavagutti S V."/>
        </authorList>
    </citation>
    <scope>NUCLEOTIDE SEQUENCE</scope>
</reference>
<evidence type="ECO:0000313" key="1">
    <source>
        <dbReference type="EMBL" id="CAB4240514.1"/>
    </source>
</evidence>
<dbReference type="EMBL" id="LR797814">
    <property type="protein sequence ID" value="CAB4240514.1"/>
    <property type="molecule type" value="Genomic_DNA"/>
</dbReference>